<dbReference type="PANTHER" id="PTHR42736:SF1">
    <property type="entry name" value="PROTEIN-GLUTAMINE GAMMA-GLUTAMYLTRANSFERASE"/>
    <property type="match status" value="1"/>
</dbReference>
<dbReference type="RefSeq" id="WP_212966432.1">
    <property type="nucleotide sequence ID" value="NZ_BORB01000019.1"/>
</dbReference>
<gene>
    <name evidence="4" type="primary">yebA</name>
    <name evidence="4" type="ORF">J8TS2_24350</name>
</gene>
<dbReference type="Pfam" id="PF13559">
    <property type="entry name" value="DUF4129"/>
    <property type="match status" value="1"/>
</dbReference>
<dbReference type="PANTHER" id="PTHR42736">
    <property type="entry name" value="PROTEIN-GLUTAMINE GAMMA-GLUTAMYLTRANSFERASE"/>
    <property type="match status" value="1"/>
</dbReference>
<feature type="transmembrane region" description="Helical" evidence="2">
    <location>
        <begin position="162"/>
        <end position="180"/>
    </location>
</feature>
<keyword evidence="5" id="KW-1185">Reference proteome</keyword>
<dbReference type="InterPro" id="IPR021878">
    <property type="entry name" value="TgpA_N"/>
</dbReference>
<feature type="transmembrane region" description="Helical" evidence="2">
    <location>
        <begin position="7"/>
        <end position="24"/>
    </location>
</feature>
<dbReference type="InterPro" id="IPR038765">
    <property type="entry name" value="Papain-like_cys_pep_sf"/>
</dbReference>
<dbReference type="InterPro" id="IPR002931">
    <property type="entry name" value="Transglutaminase-like"/>
</dbReference>
<dbReference type="InterPro" id="IPR052901">
    <property type="entry name" value="Bact_TGase-like"/>
</dbReference>
<evidence type="ECO:0000256" key="1">
    <source>
        <dbReference type="SAM" id="MobiDB-lite"/>
    </source>
</evidence>
<feature type="domain" description="Transglutaminase-like" evidence="3">
    <location>
        <begin position="469"/>
        <end position="540"/>
    </location>
</feature>
<evidence type="ECO:0000313" key="4">
    <source>
        <dbReference type="EMBL" id="GIN58116.1"/>
    </source>
</evidence>
<dbReference type="Pfam" id="PF01841">
    <property type="entry name" value="Transglut_core"/>
    <property type="match status" value="1"/>
</dbReference>
<reference evidence="4 5" key="1">
    <citation type="submission" date="2021-03" db="EMBL/GenBank/DDBJ databases">
        <title>Antimicrobial resistance genes in bacteria isolated from Japanese honey, and their potential for conferring macrolide and lincosamide resistance in the American foulbrood pathogen Paenibacillus larvae.</title>
        <authorList>
            <person name="Okamoto M."/>
            <person name="Kumagai M."/>
            <person name="Kanamori H."/>
            <person name="Takamatsu D."/>
        </authorList>
    </citation>
    <scope>NUCLEOTIDE SEQUENCE [LARGE SCALE GENOMIC DNA]</scope>
    <source>
        <strain evidence="4 5">J8TS2</strain>
    </source>
</reference>
<protein>
    <recommendedName>
        <fullName evidence="3">Transglutaminase-like domain-containing protein</fullName>
    </recommendedName>
</protein>
<dbReference type="Proteomes" id="UP000679950">
    <property type="component" value="Unassembled WGS sequence"/>
</dbReference>
<feature type="transmembrane region" description="Helical" evidence="2">
    <location>
        <begin position="115"/>
        <end position="132"/>
    </location>
</feature>
<dbReference type="InterPro" id="IPR025403">
    <property type="entry name" value="TgpA-like_C"/>
</dbReference>
<sequence length="727" mass="84358">MTLKQRSNLFLLYGLGFFLLWEWLRPLEQITNTGHVNYFVYFLLIALSLYFIRIRPWIGFLLKILLIYLFLFLVFGKGNSGLGGWSYLLLQDSVDNIKLLLTGQFEALSDSFRTALLYILIWIVAYLFQYWLEVKRTIFVFLMMTIFYISVLDTFTKYDAKWAIIRIISIGFVLLGLLFFQRLVEKENMKIPAKAKLQWTVPLVMMIGISVCVGYISPKAGPIWPDPVPFIQSQADNVLPRNNQPSRIGYGEDDSNLGGPFLPDDRVVFIAQAPSRQYWRVETKDMYTGKGWRASKGQSPQGNIQSGEHILMDSIMANDDKEIQQAHITMKILYPHIVIPYGFQTVIGNEEGSFTYDVDLNKLRSYNEQNKAINLDQYTVEYQETDFSVKEMRATTQHSVDTQMEPYLQLPDSLPERVKELAHEITKDHDNWFDKAKAIEQYFKNGEFIYTQQDVAVPEKNQDYVDQFLFDTKKGYCDNFSTSMVTLLRSEGIPARWAKGYAPGQYLGQGGKYVITNNDAHSWVEVFFPTQGWVPFEPTIGFQNTVGFSYDENNDTSIPASSKDHSSEPEKQQKEEPKEEKKEETKENEQVNPTPAKKETIHLKVYLKYFISILVSFIFIGILLYGTRKKWIPYYLLSKYKEVSDHDRLIEAYGKLLKQLARVGLKREKGQTLRDFASQVDAYYETEDMGRLTENYERFIYQSPANKRIDLKATMELWENLIKKATG</sequence>
<name>A0ABQ4KJH8_9BACI</name>
<dbReference type="Gene3D" id="3.10.620.30">
    <property type="match status" value="1"/>
</dbReference>
<evidence type="ECO:0000256" key="2">
    <source>
        <dbReference type="SAM" id="Phobius"/>
    </source>
</evidence>
<dbReference type="EMBL" id="BORB01000019">
    <property type="protein sequence ID" value="GIN58116.1"/>
    <property type="molecule type" value="Genomic_DNA"/>
</dbReference>
<dbReference type="SUPFAM" id="SSF54001">
    <property type="entry name" value="Cysteine proteinases"/>
    <property type="match status" value="1"/>
</dbReference>
<evidence type="ECO:0000259" key="3">
    <source>
        <dbReference type="SMART" id="SM00460"/>
    </source>
</evidence>
<keyword evidence="2" id="KW-0812">Transmembrane</keyword>
<feature type="transmembrane region" description="Helical" evidence="2">
    <location>
        <begin position="606"/>
        <end position="626"/>
    </location>
</feature>
<evidence type="ECO:0000313" key="5">
    <source>
        <dbReference type="Proteomes" id="UP000679950"/>
    </source>
</evidence>
<feature type="transmembrane region" description="Helical" evidence="2">
    <location>
        <begin position="139"/>
        <end position="156"/>
    </location>
</feature>
<feature type="region of interest" description="Disordered" evidence="1">
    <location>
        <begin position="553"/>
        <end position="594"/>
    </location>
</feature>
<feature type="transmembrane region" description="Helical" evidence="2">
    <location>
        <begin position="36"/>
        <end position="52"/>
    </location>
</feature>
<proteinExistence type="predicted"/>
<feature type="transmembrane region" description="Helical" evidence="2">
    <location>
        <begin position="200"/>
        <end position="217"/>
    </location>
</feature>
<comment type="caution">
    <text evidence="4">The sequence shown here is derived from an EMBL/GenBank/DDBJ whole genome shotgun (WGS) entry which is preliminary data.</text>
</comment>
<keyword evidence="2" id="KW-1133">Transmembrane helix</keyword>
<dbReference type="SMART" id="SM00460">
    <property type="entry name" value="TGc"/>
    <property type="match status" value="1"/>
</dbReference>
<dbReference type="Pfam" id="PF11992">
    <property type="entry name" value="TgpA_N"/>
    <property type="match status" value="1"/>
</dbReference>
<organism evidence="4 5">
    <name type="scientific">Lederbergia ruris</name>
    <dbReference type="NCBI Taxonomy" id="217495"/>
    <lineage>
        <taxon>Bacteria</taxon>
        <taxon>Bacillati</taxon>
        <taxon>Bacillota</taxon>
        <taxon>Bacilli</taxon>
        <taxon>Bacillales</taxon>
        <taxon>Bacillaceae</taxon>
        <taxon>Lederbergia</taxon>
    </lineage>
</organism>
<feature type="transmembrane region" description="Helical" evidence="2">
    <location>
        <begin position="57"/>
        <end position="76"/>
    </location>
</feature>
<feature type="compositionally biased region" description="Basic and acidic residues" evidence="1">
    <location>
        <begin position="562"/>
        <end position="589"/>
    </location>
</feature>
<keyword evidence="2" id="KW-0472">Membrane</keyword>
<accession>A0ABQ4KJH8</accession>